<dbReference type="AlphaFoldDB" id="A0A161TIP8"/>
<name>A0A161TIP8_9BACI</name>
<evidence type="ECO:0000313" key="1">
    <source>
        <dbReference type="EMBL" id="KZE51100.1"/>
    </source>
</evidence>
<comment type="caution">
    <text evidence="1">The sequence shown here is derived from an EMBL/GenBank/DDBJ whole genome shotgun (WGS) entry which is preliminary data.</text>
</comment>
<reference evidence="2" key="1">
    <citation type="submission" date="2016-01" db="EMBL/GenBank/DDBJ databases">
        <title>Whole genome sequencing of Bhargavaea cecembensis T14.</title>
        <authorList>
            <person name="Hong K.W."/>
        </authorList>
    </citation>
    <scope>NUCLEOTIDE SEQUENCE [LARGE SCALE GENOMIC DNA]</scope>
    <source>
        <strain evidence="2">M19</strain>
    </source>
</reference>
<sequence>MKWTMYQVLTILTLIILLVFVDVGDIPINVTPGNDRMAFILMLLGAMFIFGVTGCAYLLLMLQIQKKPDLFQARFWKSAPILLIIIGVISITVYFMLGMSGSLFEWVDGHRWIMYALLVYFIWLFYFWIVSIVNRQTRDKQKVPGYSFGIGVVVLLIIIFMI</sequence>
<accession>A0A161TIP8</accession>
<dbReference type="RefSeq" id="WP_063191007.1">
    <property type="nucleotide sequence ID" value="NZ_CP047095.1"/>
</dbReference>
<protein>
    <submittedName>
        <fullName evidence="1">Uncharacterized protein</fullName>
    </submittedName>
</protein>
<gene>
    <name evidence="1" type="ORF">AV649_17200</name>
</gene>
<dbReference type="EMBL" id="LQQY01000009">
    <property type="protein sequence ID" value="KZE51100.1"/>
    <property type="molecule type" value="Genomic_DNA"/>
</dbReference>
<organism evidence="1 2">
    <name type="scientific">Rossellomorea marisflavi</name>
    <dbReference type="NCBI Taxonomy" id="189381"/>
    <lineage>
        <taxon>Bacteria</taxon>
        <taxon>Bacillati</taxon>
        <taxon>Bacillota</taxon>
        <taxon>Bacilli</taxon>
        <taxon>Bacillales</taxon>
        <taxon>Bacillaceae</taxon>
        <taxon>Rossellomorea</taxon>
    </lineage>
</organism>
<dbReference type="OrthoDB" id="9902263at2"/>
<proteinExistence type="predicted"/>
<dbReference type="Proteomes" id="UP000076510">
    <property type="component" value="Unassembled WGS sequence"/>
</dbReference>
<evidence type="ECO:0000313" key="2">
    <source>
        <dbReference type="Proteomes" id="UP000076510"/>
    </source>
</evidence>